<dbReference type="InterPro" id="IPR011961">
    <property type="entry name" value="RimM"/>
</dbReference>
<comment type="subunit">
    <text evidence="5">Binds ribosomal protein uS19.</text>
</comment>
<dbReference type="InterPro" id="IPR056792">
    <property type="entry name" value="PRC_RimM"/>
</dbReference>
<keyword evidence="4 5" id="KW-0143">Chaperone</keyword>
<dbReference type="GO" id="GO:0042274">
    <property type="term" value="P:ribosomal small subunit biogenesis"/>
    <property type="evidence" value="ECO:0007669"/>
    <property type="project" value="UniProtKB-UniRule"/>
</dbReference>
<keyword evidence="3 5" id="KW-0698">rRNA processing</keyword>
<organism evidence="8 9">
    <name type="scientific">Candidatus Eubacterium faecipullorum</name>
    <dbReference type="NCBI Taxonomy" id="2838571"/>
    <lineage>
        <taxon>Bacteria</taxon>
        <taxon>Bacillati</taxon>
        <taxon>Bacillota</taxon>
        <taxon>Clostridia</taxon>
        <taxon>Eubacteriales</taxon>
        <taxon>Eubacteriaceae</taxon>
        <taxon>Eubacterium</taxon>
    </lineage>
</organism>
<dbReference type="Gene3D" id="2.40.30.60">
    <property type="entry name" value="RimM"/>
    <property type="match status" value="1"/>
</dbReference>
<sequence>MKQFLEIGKIVNTHGIKGELRLQPWCDGVDFIKQFKTLYLDENGTAAVALSGVRPHKNMAVIKLAGINSIDEAQKLKNRILYCNRDDAEIAEDANYIQDIIGCRVKDAQTGAEYGTVVDVLNYGASDILEIDTAEKKEYVPIIDDIVKNIDCKAGIIEIIPMKGLFDED</sequence>
<dbReference type="GO" id="GO:0006364">
    <property type="term" value="P:rRNA processing"/>
    <property type="evidence" value="ECO:0007669"/>
    <property type="project" value="UniProtKB-UniRule"/>
</dbReference>
<dbReference type="SUPFAM" id="SSF50447">
    <property type="entry name" value="Translation proteins"/>
    <property type="match status" value="1"/>
</dbReference>
<evidence type="ECO:0000313" key="9">
    <source>
        <dbReference type="Proteomes" id="UP000824205"/>
    </source>
</evidence>
<dbReference type="GO" id="GO:0005840">
    <property type="term" value="C:ribosome"/>
    <property type="evidence" value="ECO:0007669"/>
    <property type="project" value="InterPro"/>
</dbReference>
<evidence type="ECO:0000259" key="7">
    <source>
        <dbReference type="Pfam" id="PF24986"/>
    </source>
</evidence>
<dbReference type="Pfam" id="PF01782">
    <property type="entry name" value="RimM"/>
    <property type="match status" value="1"/>
</dbReference>
<evidence type="ECO:0000256" key="3">
    <source>
        <dbReference type="ARBA" id="ARBA00022552"/>
    </source>
</evidence>
<dbReference type="PANTHER" id="PTHR33692:SF1">
    <property type="entry name" value="RIBOSOME MATURATION FACTOR RIMM"/>
    <property type="match status" value="1"/>
</dbReference>
<accession>A0A9D1UFK7</accession>
<dbReference type="InterPro" id="IPR036976">
    <property type="entry name" value="RimM_N_sf"/>
</dbReference>
<dbReference type="GO" id="GO:0005737">
    <property type="term" value="C:cytoplasm"/>
    <property type="evidence" value="ECO:0007669"/>
    <property type="project" value="UniProtKB-SubCell"/>
</dbReference>
<feature type="domain" description="RimM N-terminal" evidence="6">
    <location>
        <begin position="7"/>
        <end position="87"/>
    </location>
</feature>
<dbReference type="HAMAP" id="MF_00014">
    <property type="entry name" value="Ribosome_mat_RimM"/>
    <property type="match status" value="1"/>
</dbReference>
<proteinExistence type="inferred from homology"/>
<reference evidence="8" key="1">
    <citation type="journal article" date="2021" name="PeerJ">
        <title>Extensive microbial diversity within the chicken gut microbiome revealed by metagenomics and culture.</title>
        <authorList>
            <person name="Gilroy R."/>
            <person name="Ravi A."/>
            <person name="Getino M."/>
            <person name="Pursley I."/>
            <person name="Horton D.L."/>
            <person name="Alikhan N.F."/>
            <person name="Baker D."/>
            <person name="Gharbi K."/>
            <person name="Hall N."/>
            <person name="Watson M."/>
            <person name="Adriaenssens E.M."/>
            <person name="Foster-Nyarko E."/>
            <person name="Jarju S."/>
            <person name="Secka A."/>
            <person name="Antonio M."/>
            <person name="Oren A."/>
            <person name="Chaudhuri R.R."/>
            <person name="La Ragione R."/>
            <person name="Hildebrand F."/>
            <person name="Pallen M.J."/>
        </authorList>
    </citation>
    <scope>NUCLEOTIDE SEQUENCE</scope>
    <source>
        <strain evidence="8">421</strain>
    </source>
</reference>
<comment type="similarity">
    <text evidence="5">Belongs to the RimM family.</text>
</comment>
<dbReference type="Proteomes" id="UP000824205">
    <property type="component" value="Unassembled WGS sequence"/>
</dbReference>
<dbReference type="EMBL" id="DXGE01000024">
    <property type="protein sequence ID" value="HIW85992.1"/>
    <property type="molecule type" value="Genomic_DNA"/>
</dbReference>
<keyword evidence="2 5" id="KW-0690">Ribosome biogenesis</keyword>
<dbReference type="PANTHER" id="PTHR33692">
    <property type="entry name" value="RIBOSOME MATURATION FACTOR RIMM"/>
    <property type="match status" value="1"/>
</dbReference>
<dbReference type="InterPro" id="IPR002676">
    <property type="entry name" value="RimM_N"/>
</dbReference>
<dbReference type="SUPFAM" id="SSF50346">
    <property type="entry name" value="PRC-barrel domain"/>
    <property type="match status" value="1"/>
</dbReference>
<keyword evidence="1 5" id="KW-0963">Cytoplasm</keyword>
<dbReference type="InterPro" id="IPR011033">
    <property type="entry name" value="PRC_barrel-like_sf"/>
</dbReference>
<name>A0A9D1UFK7_9FIRM</name>
<evidence type="ECO:0000256" key="2">
    <source>
        <dbReference type="ARBA" id="ARBA00022517"/>
    </source>
</evidence>
<evidence type="ECO:0000313" key="8">
    <source>
        <dbReference type="EMBL" id="HIW85992.1"/>
    </source>
</evidence>
<dbReference type="InterPro" id="IPR009000">
    <property type="entry name" value="Transl_B-barrel_sf"/>
</dbReference>
<reference evidence="8" key="2">
    <citation type="submission" date="2021-04" db="EMBL/GenBank/DDBJ databases">
        <authorList>
            <person name="Gilroy R."/>
        </authorList>
    </citation>
    <scope>NUCLEOTIDE SEQUENCE</scope>
    <source>
        <strain evidence="8">421</strain>
    </source>
</reference>
<evidence type="ECO:0000256" key="4">
    <source>
        <dbReference type="ARBA" id="ARBA00023186"/>
    </source>
</evidence>
<dbReference type="Gene3D" id="2.30.30.240">
    <property type="entry name" value="PRC-barrel domain"/>
    <property type="match status" value="1"/>
</dbReference>
<evidence type="ECO:0000256" key="1">
    <source>
        <dbReference type="ARBA" id="ARBA00022490"/>
    </source>
</evidence>
<comment type="domain">
    <text evidence="5">The PRC barrel domain binds ribosomal protein uS19.</text>
</comment>
<protein>
    <recommendedName>
        <fullName evidence="5">Ribosome maturation factor RimM</fullName>
    </recommendedName>
</protein>
<dbReference type="Pfam" id="PF24986">
    <property type="entry name" value="PRC_RimM"/>
    <property type="match status" value="1"/>
</dbReference>
<evidence type="ECO:0000256" key="5">
    <source>
        <dbReference type="HAMAP-Rule" id="MF_00014"/>
    </source>
</evidence>
<dbReference type="GO" id="GO:0043022">
    <property type="term" value="F:ribosome binding"/>
    <property type="evidence" value="ECO:0007669"/>
    <property type="project" value="InterPro"/>
</dbReference>
<dbReference type="AlphaFoldDB" id="A0A9D1UFK7"/>
<dbReference type="NCBIfam" id="TIGR02273">
    <property type="entry name" value="16S_RimM"/>
    <property type="match status" value="1"/>
</dbReference>
<gene>
    <name evidence="5 8" type="primary">rimM</name>
    <name evidence="8" type="ORF">IAA48_05795</name>
</gene>
<comment type="subcellular location">
    <subcellularLocation>
        <location evidence="5">Cytoplasm</location>
    </subcellularLocation>
</comment>
<evidence type="ECO:0000259" key="6">
    <source>
        <dbReference type="Pfam" id="PF01782"/>
    </source>
</evidence>
<feature type="domain" description="Ribosome maturation factor RimM PRC barrel" evidence="7">
    <location>
        <begin position="98"/>
        <end position="165"/>
    </location>
</feature>
<comment type="function">
    <text evidence="5">An accessory protein needed during the final step in the assembly of 30S ribosomal subunit, possibly for assembly of the head region. Essential for efficient processing of 16S rRNA. May be needed both before and after RbfA during the maturation of 16S rRNA. It has affinity for free ribosomal 30S subunits but not for 70S ribosomes.</text>
</comment>
<comment type="caution">
    <text evidence="8">The sequence shown here is derived from an EMBL/GenBank/DDBJ whole genome shotgun (WGS) entry which is preliminary data.</text>
</comment>